<accession>A0A178HCK5</accession>
<evidence type="ECO:0000313" key="2">
    <source>
        <dbReference type="EMBL" id="RAV80715.1"/>
    </source>
</evidence>
<dbReference type="SUPFAM" id="SSF54637">
    <property type="entry name" value="Thioesterase/thiol ester dehydrase-isomerase"/>
    <property type="match status" value="1"/>
</dbReference>
<dbReference type="AlphaFoldDB" id="A0A178HCK5"/>
<dbReference type="InterPro" id="IPR054485">
    <property type="entry name" value="FlK-like_dom"/>
</dbReference>
<dbReference type="InterPro" id="IPR025540">
    <property type="entry name" value="FlK"/>
</dbReference>
<feature type="domain" description="Fluoroacetyl-CoA-specific thioesterase-like" evidence="1">
    <location>
        <begin position="9"/>
        <end position="110"/>
    </location>
</feature>
<gene>
    <name evidence="2" type="ORF">DBT54_03525</name>
</gene>
<dbReference type="InterPro" id="IPR029069">
    <property type="entry name" value="HotDog_dom_sf"/>
</dbReference>
<protein>
    <recommendedName>
        <fullName evidence="1">Fluoroacetyl-CoA-specific thioesterase-like domain-containing protein</fullName>
    </recommendedName>
</protein>
<dbReference type="RefSeq" id="WP_064293249.1">
    <property type="nucleotide sequence ID" value="NZ_JASODG010000002.1"/>
</dbReference>
<reference evidence="2 3" key="1">
    <citation type="submission" date="2018-04" db="EMBL/GenBank/DDBJ databases">
        <title>Aerococcus urinae genomes.</title>
        <authorList>
            <person name="Hilt E."/>
            <person name="Gilbert N.M."/>
            <person name="Thomas-White K."/>
            <person name="Putonti C."/>
            <person name="Lewis A.L."/>
            <person name="Visck K.L."/>
            <person name="Wolfe A.J."/>
        </authorList>
    </citation>
    <scope>NUCLEOTIDE SEQUENCE [LARGE SCALE GENOMIC DNA]</scope>
    <source>
        <strain evidence="2 3">UMB7480</strain>
    </source>
</reference>
<dbReference type="Gene3D" id="3.10.129.10">
    <property type="entry name" value="Hotdog Thioesterase"/>
    <property type="match status" value="1"/>
</dbReference>
<evidence type="ECO:0000259" key="1">
    <source>
        <dbReference type="Pfam" id="PF22636"/>
    </source>
</evidence>
<dbReference type="PANTHER" id="PTHR36934:SF1">
    <property type="entry name" value="THIOESTERASE DOMAIN-CONTAINING PROTEIN"/>
    <property type="match status" value="1"/>
</dbReference>
<name>A0A178HCK5_9LACT</name>
<organism evidence="2 3">
    <name type="scientific">Aerococcus urinae</name>
    <dbReference type="NCBI Taxonomy" id="1376"/>
    <lineage>
        <taxon>Bacteria</taxon>
        <taxon>Bacillati</taxon>
        <taxon>Bacillota</taxon>
        <taxon>Bacilli</taxon>
        <taxon>Lactobacillales</taxon>
        <taxon>Aerococcaceae</taxon>
        <taxon>Aerococcus</taxon>
    </lineage>
</organism>
<comment type="caution">
    <text evidence="2">The sequence shown here is derived from an EMBL/GenBank/DDBJ whole genome shotgun (WGS) entry which is preliminary data.</text>
</comment>
<dbReference type="PANTHER" id="PTHR36934">
    <property type="entry name" value="BLR0278 PROTEIN"/>
    <property type="match status" value="1"/>
</dbReference>
<dbReference type="Proteomes" id="UP000251923">
    <property type="component" value="Unassembled WGS sequence"/>
</dbReference>
<dbReference type="Pfam" id="PF22636">
    <property type="entry name" value="FlK"/>
    <property type="match status" value="1"/>
</dbReference>
<evidence type="ECO:0000313" key="3">
    <source>
        <dbReference type="Proteomes" id="UP000251923"/>
    </source>
</evidence>
<dbReference type="EMBL" id="QMHM01000004">
    <property type="protein sequence ID" value="RAV80715.1"/>
    <property type="molecule type" value="Genomic_DNA"/>
</dbReference>
<proteinExistence type="predicted"/>
<dbReference type="GeneID" id="86971126"/>
<sequence>MDTYFTVLPHQLANQVGSGSLEVLSSPWLLGYFENAAVRFLKDYLAEDETTVGTNAQLEHLAPSLLNEEIRIHCELVDHDDRHYHFQMQAYCQDQLIGRLDHRRVKVNKESFMKKTQDNSSLQ</sequence>